<feature type="compositionally biased region" description="Low complexity" evidence="3">
    <location>
        <begin position="121"/>
        <end position="136"/>
    </location>
</feature>
<proteinExistence type="predicted"/>
<keyword evidence="6" id="KW-1185">Reference proteome</keyword>
<dbReference type="Ensembl" id="ENSCINT00000004989.3">
    <property type="protein sequence ID" value="ENSCINP00000004989.3"/>
    <property type="gene ID" value="ENSCING00000013085.2"/>
</dbReference>
<dbReference type="AlphaFoldDB" id="F6Q8S1"/>
<evidence type="ECO:0000256" key="1">
    <source>
        <dbReference type="ARBA" id="ARBA00022443"/>
    </source>
</evidence>
<dbReference type="SMART" id="SM00326">
    <property type="entry name" value="SH3"/>
    <property type="match status" value="2"/>
</dbReference>
<feature type="region of interest" description="Disordered" evidence="3">
    <location>
        <begin position="282"/>
        <end position="312"/>
    </location>
</feature>
<feature type="domain" description="SH3" evidence="4">
    <location>
        <begin position="344"/>
        <end position="408"/>
    </location>
</feature>
<accession>F6Q8S1</accession>
<reference evidence="5" key="3">
    <citation type="submission" date="2025-09" db="UniProtKB">
        <authorList>
            <consortium name="Ensembl"/>
        </authorList>
    </citation>
    <scope>IDENTIFICATION</scope>
</reference>
<dbReference type="Gene3D" id="1.20.1270.60">
    <property type="entry name" value="Arfaptin homology (AH) domain/BAR domain"/>
    <property type="match status" value="1"/>
</dbReference>
<dbReference type="InterPro" id="IPR027267">
    <property type="entry name" value="AH/BAR_dom_sf"/>
</dbReference>
<protein>
    <recommendedName>
        <fullName evidence="4">SH3 domain-containing protein</fullName>
    </recommendedName>
</protein>
<feature type="region of interest" description="Disordered" evidence="3">
    <location>
        <begin position="110"/>
        <end position="147"/>
    </location>
</feature>
<dbReference type="STRING" id="7719.ENSCINP00000004989"/>
<dbReference type="InterPro" id="IPR051492">
    <property type="entry name" value="Dynamin-Rho_GEF"/>
</dbReference>
<evidence type="ECO:0000313" key="6">
    <source>
        <dbReference type="Proteomes" id="UP000008144"/>
    </source>
</evidence>
<dbReference type="PANTHER" id="PTHR22834">
    <property type="entry name" value="NUCLEAR FUSION PROTEIN FUS2"/>
    <property type="match status" value="1"/>
</dbReference>
<reference evidence="6" key="1">
    <citation type="journal article" date="2002" name="Science">
        <title>The draft genome of Ciona intestinalis: insights into chordate and vertebrate origins.</title>
        <authorList>
            <person name="Dehal P."/>
            <person name="Satou Y."/>
            <person name="Campbell R.K."/>
            <person name="Chapman J."/>
            <person name="Degnan B."/>
            <person name="De Tomaso A."/>
            <person name="Davidson B."/>
            <person name="Di Gregorio A."/>
            <person name="Gelpke M."/>
            <person name="Goodstein D.M."/>
            <person name="Harafuji N."/>
            <person name="Hastings K.E."/>
            <person name="Ho I."/>
            <person name="Hotta K."/>
            <person name="Huang W."/>
            <person name="Kawashima T."/>
            <person name="Lemaire P."/>
            <person name="Martinez D."/>
            <person name="Meinertzhagen I.A."/>
            <person name="Necula S."/>
            <person name="Nonaka M."/>
            <person name="Putnam N."/>
            <person name="Rash S."/>
            <person name="Saiga H."/>
            <person name="Satake M."/>
            <person name="Terry A."/>
            <person name="Yamada L."/>
            <person name="Wang H.G."/>
            <person name="Awazu S."/>
            <person name="Azumi K."/>
            <person name="Boore J."/>
            <person name="Branno M."/>
            <person name="Chin-Bow S."/>
            <person name="DeSantis R."/>
            <person name="Doyle S."/>
            <person name="Francino P."/>
            <person name="Keys D.N."/>
            <person name="Haga S."/>
            <person name="Hayashi H."/>
            <person name="Hino K."/>
            <person name="Imai K.S."/>
            <person name="Inaba K."/>
            <person name="Kano S."/>
            <person name="Kobayashi K."/>
            <person name="Kobayashi M."/>
            <person name="Lee B.I."/>
            <person name="Makabe K.W."/>
            <person name="Manohar C."/>
            <person name="Matassi G."/>
            <person name="Medina M."/>
            <person name="Mochizuki Y."/>
            <person name="Mount S."/>
            <person name="Morishita T."/>
            <person name="Miura S."/>
            <person name="Nakayama A."/>
            <person name="Nishizaka S."/>
            <person name="Nomoto H."/>
            <person name="Ohta F."/>
            <person name="Oishi K."/>
            <person name="Rigoutsos I."/>
            <person name="Sano M."/>
            <person name="Sasaki A."/>
            <person name="Sasakura Y."/>
            <person name="Shoguchi E."/>
            <person name="Shin-i T."/>
            <person name="Spagnuolo A."/>
            <person name="Stainier D."/>
            <person name="Suzuki M.M."/>
            <person name="Tassy O."/>
            <person name="Takatori N."/>
            <person name="Tokuoka M."/>
            <person name="Yagi K."/>
            <person name="Yoshizaki F."/>
            <person name="Wada S."/>
            <person name="Zhang C."/>
            <person name="Hyatt P.D."/>
            <person name="Larimer F."/>
            <person name="Detter C."/>
            <person name="Doggett N."/>
            <person name="Glavina T."/>
            <person name="Hawkins T."/>
            <person name="Richardson P."/>
            <person name="Lucas S."/>
            <person name="Kohara Y."/>
            <person name="Levine M."/>
            <person name="Satoh N."/>
            <person name="Rokhsar D.S."/>
        </authorList>
    </citation>
    <scope>NUCLEOTIDE SEQUENCE [LARGE SCALE GENOMIC DNA]</scope>
</reference>
<feature type="compositionally biased region" description="Polar residues" evidence="3">
    <location>
        <begin position="210"/>
        <end position="231"/>
    </location>
</feature>
<evidence type="ECO:0000256" key="2">
    <source>
        <dbReference type="PROSITE-ProRule" id="PRU00192"/>
    </source>
</evidence>
<dbReference type="Gene3D" id="2.30.30.40">
    <property type="entry name" value="SH3 Domains"/>
    <property type="match status" value="2"/>
</dbReference>
<dbReference type="GeneTree" id="ENSGT00950000183088"/>
<dbReference type="PANTHER" id="PTHR22834:SF20">
    <property type="entry name" value="SH3 DOMAIN-CONTAINING PROTEIN"/>
    <property type="match status" value="1"/>
</dbReference>
<feature type="region of interest" description="Disordered" evidence="3">
    <location>
        <begin position="210"/>
        <end position="255"/>
    </location>
</feature>
<dbReference type="InterPro" id="IPR001452">
    <property type="entry name" value="SH3_domain"/>
</dbReference>
<dbReference type="PROSITE" id="PS50002">
    <property type="entry name" value="SH3"/>
    <property type="match status" value="1"/>
</dbReference>
<sequence length="409" mass="45817">MAMNVYEALNQQLLDELPILCKLGARLLQTCISTFITLQVKLQRKILKELHSVHYMLENDCETLEGKPDLASLDSTSLMEEFNHEHNQVVFDVSRFLIVPGSFGALISTKSNEEHRRRSSVRSTTSIPSIPIQTQQQRDHVTTKHPPPSIHVCTSPHHPTQKVELAVNTGDIVGVMKTQDPMGNTQRWFVDNGASQGFLPCSILHPYTPNHLTPNSPTTPRHMNPTFTPEQTPSPKPRRRTVSPTPSSSSADIGVYKQTSAGFEASNPRQEIGVYSQISTGFEASSPRQRSSPSPSRGSSVYHLRESASQGELPDDVLTEVFEEEEEMMDESEYGDVTHANCDVNKEYYRVEYSFIARNKLELTTEAGEMLGLLVPHDLENNNEWWLMSSASGQQGYVPANYLTKAEYL</sequence>
<dbReference type="HOGENOM" id="CLU_005159_1_1_1"/>
<feature type="compositionally biased region" description="Low complexity" evidence="3">
    <location>
        <begin position="285"/>
        <end position="300"/>
    </location>
</feature>
<evidence type="ECO:0000313" key="5">
    <source>
        <dbReference type="Ensembl" id="ENSCINP00000004989.3"/>
    </source>
</evidence>
<dbReference type="Pfam" id="PF07653">
    <property type="entry name" value="SH3_2"/>
    <property type="match status" value="1"/>
</dbReference>
<evidence type="ECO:0000256" key="3">
    <source>
        <dbReference type="SAM" id="MobiDB-lite"/>
    </source>
</evidence>
<dbReference type="Proteomes" id="UP000008144">
    <property type="component" value="Unassembled WGS sequence"/>
</dbReference>
<evidence type="ECO:0000259" key="4">
    <source>
        <dbReference type="PROSITE" id="PS50002"/>
    </source>
</evidence>
<name>F6Q8S1_CIOIN</name>
<organism evidence="5 6">
    <name type="scientific">Ciona intestinalis</name>
    <name type="common">Transparent sea squirt</name>
    <name type="synonym">Ascidia intestinalis</name>
    <dbReference type="NCBI Taxonomy" id="7719"/>
    <lineage>
        <taxon>Eukaryota</taxon>
        <taxon>Metazoa</taxon>
        <taxon>Chordata</taxon>
        <taxon>Tunicata</taxon>
        <taxon>Ascidiacea</taxon>
        <taxon>Phlebobranchia</taxon>
        <taxon>Cionidae</taxon>
        <taxon>Ciona</taxon>
    </lineage>
</organism>
<dbReference type="SUPFAM" id="SSF50044">
    <property type="entry name" value="SH3-domain"/>
    <property type="match status" value="2"/>
</dbReference>
<dbReference type="InParanoid" id="F6Q8S1"/>
<dbReference type="SUPFAM" id="SSF103657">
    <property type="entry name" value="BAR/IMD domain-like"/>
    <property type="match status" value="1"/>
</dbReference>
<dbReference type="InterPro" id="IPR036028">
    <property type="entry name" value="SH3-like_dom_sf"/>
</dbReference>
<keyword evidence="1 2" id="KW-0728">SH3 domain</keyword>
<reference evidence="5" key="2">
    <citation type="submission" date="2025-08" db="UniProtKB">
        <authorList>
            <consortium name="Ensembl"/>
        </authorList>
    </citation>
    <scope>IDENTIFICATION</scope>
</reference>